<protein>
    <recommendedName>
        <fullName evidence="3">Aminotransferase-like plant mobile domain-containing protein</fullName>
    </recommendedName>
</protein>
<proteinExistence type="predicted"/>
<keyword evidence="2" id="KW-1185">Reference proteome</keyword>
<comment type="caution">
    <text evidence="1">The sequence shown here is derived from an EMBL/GenBank/DDBJ whole genome shotgun (WGS) entry which is preliminary data.</text>
</comment>
<dbReference type="EMBL" id="JABFAB010000013">
    <property type="protein sequence ID" value="MBA0667513.1"/>
    <property type="molecule type" value="Genomic_DNA"/>
</dbReference>
<evidence type="ECO:0008006" key="3">
    <source>
        <dbReference type="Google" id="ProtNLM"/>
    </source>
</evidence>
<feature type="non-terminal residue" evidence="1">
    <location>
        <position position="1"/>
    </location>
</feature>
<dbReference type="Proteomes" id="UP000593573">
    <property type="component" value="Unassembled WGS sequence"/>
</dbReference>
<evidence type="ECO:0000313" key="1">
    <source>
        <dbReference type="EMBL" id="MBA0667513.1"/>
    </source>
</evidence>
<dbReference type="OrthoDB" id="981154at2759"/>
<accession>A0A7J8VY21</accession>
<organism evidence="1 2">
    <name type="scientific">Gossypium klotzschianum</name>
    <dbReference type="NCBI Taxonomy" id="34286"/>
    <lineage>
        <taxon>Eukaryota</taxon>
        <taxon>Viridiplantae</taxon>
        <taxon>Streptophyta</taxon>
        <taxon>Embryophyta</taxon>
        <taxon>Tracheophyta</taxon>
        <taxon>Spermatophyta</taxon>
        <taxon>Magnoliopsida</taxon>
        <taxon>eudicotyledons</taxon>
        <taxon>Gunneridae</taxon>
        <taxon>Pentapetalae</taxon>
        <taxon>rosids</taxon>
        <taxon>malvids</taxon>
        <taxon>Malvales</taxon>
        <taxon>Malvaceae</taxon>
        <taxon>Malvoideae</taxon>
        <taxon>Gossypium</taxon>
    </lineage>
</organism>
<name>A0A7J8VY21_9ROSI</name>
<dbReference type="AlphaFoldDB" id="A0A7J8VY21"/>
<reference evidence="1 2" key="1">
    <citation type="journal article" date="2019" name="Genome Biol. Evol.">
        <title>Insights into the evolution of the New World diploid cottons (Gossypium, subgenus Houzingenia) based on genome sequencing.</title>
        <authorList>
            <person name="Grover C.E."/>
            <person name="Arick M.A. 2nd"/>
            <person name="Thrash A."/>
            <person name="Conover J.L."/>
            <person name="Sanders W.S."/>
            <person name="Peterson D.G."/>
            <person name="Frelichowski J.E."/>
            <person name="Scheffler J.A."/>
            <person name="Scheffler B.E."/>
            <person name="Wendel J.F."/>
        </authorList>
    </citation>
    <scope>NUCLEOTIDE SEQUENCE [LARGE SCALE GENOMIC DNA]</scope>
    <source>
        <strain evidence="1">57</strain>
        <tissue evidence="1">Leaf</tissue>
    </source>
</reference>
<evidence type="ECO:0000313" key="2">
    <source>
        <dbReference type="Proteomes" id="UP000593573"/>
    </source>
</evidence>
<sequence length="131" mass="14584">LQLGLSVDGSVPTRSAQSADWGAICYDILGAFPDNIYNGQIDMKWLQKTLPVLGDDLTEVQRVRYARGAAGELSLGSAALATLYWETCQITKPNKIKIGGRLALLQSWAQFRFSFLCLRVDHPYTFPFVTR</sequence>
<gene>
    <name evidence="1" type="ORF">Goklo_000587</name>
</gene>